<name>A0ACC2UA13_9FUNG</name>
<protein>
    <submittedName>
        <fullName evidence="1">Uncharacterized protein</fullName>
    </submittedName>
</protein>
<proteinExistence type="predicted"/>
<sequence length="157" mass="17749">MNTSCLRLCNQPADACCHQADICRHHAEAHHYQAFARCQGAGAYHHQADTHHHHTEARHYQVKLTVTKQMSATTTQKPATLASPTCKPSANQEPMSQPANCHPLPSHASRSVPIHSFGKQMNWETRKDNFFTAKLGRNCWPSWEPTGWGMEWQALQQ</sequence>
<keyword evidence="2" id="KW-1185">Reference proteome</keyword>
<dbReference type="EMBL" id="QTSX02000952">
    <property type="protein sequence ID" value="KAJ9083675.1"/>
    <property type="molecule type" value="Genomic_DNA"/>
</dbReference>
<comment type="caution">
    <text evidence="1">The sequence shown here is derived from an EMBL/GenBank/DDBJ whole genome shotgun (WGS) entry which is preliminary data.</text>
</comment>
<reference evidence="1" key="1">
    <citation type="submission" date="2022-04" db="EMBL/GenBank/DDBJ databases">
        <title>Genome of the entomopathogenic fungus Entomophthora muscae.</title>
        <authorList>
            <person name="Elya C."/>
            <person name="Lovett B.R."/>
            <person name="Lee E."/>
            <person name="Macias A.M."/>
            <person name="Hajek A.E."/>
            <person name="De Bivort B.L."/>
            <person name="Kasson M.T."/>
            <person name="De Fine Licht H.H."/>
            <person name="Stajich J.E."/>
        </authorList>
    </citation>
    <scope>NUCLEOTIDE SEQUENCE</scope>
    <source>
        <strain evidence="1">Berkeley</strain>
    </source>
</reference>
<dbReference type="Proteomes" id="UP001165960">
    <property type="component" value="Unassembled WGS sequence"/>
</dbReference>
<organism evidence="1 2">
    <name type="scientific">Entomophthora muscae</name>
    <dbReference type="NCBI Taxonomy" id="34485"/>
    <lineage>
        <taxon>Eukaryota</taxon>
        <taxon>Fungi</taxon>
        <taxon>Fungi incertae sedis</taxon>
        <taxon>Zoopagomycota</taxon>
        <taxon>Entomophthoromycotina</taxon>
        <taxon>Entomophthoromycetes</taxon>
        <taxon>Entomophthorales</taxon>
        <taxon>Entomophthoraceae</taxon>
        <taxon>Entomophthora</taxon>
    </lineage>
</organism>
<accession>A0ACC2UA13</accession>
<evidence type="ECO:0000313" key="2">
    <source>
        <dbReference type="Proteomes" id="UP001165960"/>
    </source>
</evidence>
<gene>
    <name evidence="1" type="ORF">DSO57_1032358</name>
</gene>
<evidence type="ECO:0000313" key="1">
    <source>
        <dbReference type="EMBL" id="KAJ9083675.1"/>
    </source>
</evidence>